<evidence type="ECO:0000256" key="4">
    <source>
        <dbReference type="ARBA" id="ARBA00023163"/>
    </source>
</evidence>
<dbReference type="PRINTS" id="PR00039">
    <property type="entry name" value="HTHLYSR"/>
</dbReference>
<evidence type="ECO:0000256" key="3">
    <source>
        <dbReference type="ARBA" id="ARBA00023125"/>
    </source>
</evidence>
<evidence type="ECO:0000256" key="1">
    <source>
        <dbReference type="ARBA" id="ARBA00009437"/>
    </source>
</evidence>
<dbReference type="AlphaFoldDB" id="A0A6N3APA0"/>
<evidence type="ECO:0000313" key="6">
    <source>
        <dbReference type="EMBL" id="VYT94379.1"/>
    </source>
</evidence>
<dbReference type="CDD" id="cd05466">
    <property type="entry name" value="PBP2_LTTR_substrate"/>
    <property type="match status" value="1"/>
</dbReference>
<keyword evidence="2" id="KW-0805">Transcription regulation</keyword>
<keyword evidence="3" id="KW-0238">DNA-binding</keyword>
<dbReference type="PANTHER" id="PTHR30346">
    <property type="entry name" value="TRANSCRIPTIONAL DUAL REGULATOR HCAR-RELATED"/>
    <property type="match status" value="1"/>
</dbReference>
<dbReference type="Gene3D" id="1.10.10.10">
    <property type="entry name" value="Winged helix-like DNA-binding domain superfamily/Winged helix DNA-binding domain"/>
    <property type="match status" value="1"/>
</dbReference>
<dbReference type="InterPro" id="IPR005119">
    <property type="entry name" value="LysR_subst-bd"/>
</dbReference>
<accession>A0A6N3APA0</accession>
<dbReference type="InterPro" id="IPR036390">
    <property type="entry name" value="WH_DNA-bd_sf"/>
</dbReference>
<dbReference type="InterPro" id="IPR036388">
    <property type="entry name" value="WH-like_DNA-bd_sf"/>
</dbReference>
<dbReference type="Gene3D" id="3.40.190.290">
    <property type="match status" value="1"/>
</dbReference>
<dbReference type="PROSITE" id="PS50931">
    <property type="entry name" value="HTH_LYSR"/>
    <property type="match status" value="1"/>
</dbReference>
<dbReference type="InterPro" id="IPR000847">
    <property type="entry name" value="LysR_HTH_N"/>
</dbReference>
<evidence type="ECO:0000256" key="2">
    <source>
        <dbReference type="ARBA" id="ARBA00023015"/>
    </source>
</evidence>
<dbReference type="SUPFAM" id="SSF53850">
    <property type="entry name" value="Periplasmic binding protein-like II"/>
    <property type="match status" value="1"/>
</dbReference>
<sequence length="301" mass="33540">MDIKDIKYISTIVEMASFSKASKKLYISQPALSQSIRRIEAELGVPLFARDRIKVVPTAAALQIAKEGMPLVGKVEALTQSIINQGSDAAYHVRIGLSQFYGHHMLGKTLKSFQQIEPSWEFHVVEGESHFLEQQICDGLVDVGLFPTPIYSQALESYPVLDEQILLAVSVENKKAIAIADSLMTPNGIHEIAPFGSFPFILIREGLKLRTLVNRLCQAESFVPKAVIGSENLDTCRSLVEDDYGITFLPSTLNSKGDDDKVKFYPLASKLCFRQLVLVARSDRAKRFHLPEVAQIMQQFL</sequence>
<protein>
    <submittedName>
        <fullName evidence="6">Hydrogen peroxide-inducible genes activator</fullName>
    </submittedName>
</protein>
<dbReference type="EMBL" id="CACRUF010000018">
    <property type="protein sequence ID" value="VYT94379.1"/>
    <property type="molecule type" value="Genomic_DNA"/>
</dbReference>
<dbReference type="GO" id="GO:0032993">
    <property type="term" value="C:protein-DNA complex"/>
    <property type="evidence" value="ECO:0007669"/>
    <property type="project" value="TreeGrafter"/>
</dbReference>
<name>A0A6N3APA0_9FIRM</name>
<gene>
    <name evidence="6" type="primary">oxyR</name>
    <name evidence="6" type="ORF">VDLFYP95_01109</name>
</gene>
<organism evidence="6">
    <name type="scientific">Veillonella dispar</name>
    <dbReference type="NCBI Taxonomy" id="39778"/>
    <lineage>
        <taxon>Bacteria</taxon>
        <taxon>Bacillati</taxon>
        <taxon>Bacillota</taxon>
        <taxon>Negativicutes</taxon>
        <taxon>Veillonellales</taxon>
        <taxon>Veillonellaceae</taxon>
        <taxon>Veillonella</taxon>
    </lineage>
</organism>
<dbReference type="Pfam" id="PF00126">
    <property type="entry name" value="HTH_1"/>
    <property type="match status" value="1"/>
</dbReference>
<reference evidence="6" key="1">
    <citation type="submission" date="2019-11" db="EMBL/GenBank/DDBJ databases">
        <authorList>
            <person name="Feng L."/>
        </authorList>
    </citation>
    <scope>NUCLEOTIDE SEQUENCE</scope>
    <source>
        <strain evidence="6">VdisparLFYP95</strain>
    </source>
</reference>
<dbReference type="GO" id="GO:0003677">
    <property type="term" value="F:DNA binding"/>
    <property type="evidence" value="ECO:0007669"/>
    <property type="project" value="UniProtKB-KW"/>
</dbReference>
<dbReference type="PANTHER" id="PTHR30346:SF28">
    <property type="entry name" value="HTH-TYPE TRANSCRIPTIONAL REGULATOR CYNR"/>
    <property type="match status" value="1"/>
</dbReference>
<proteinExistence type="inferred from homology"/>
<comment type="similarity">
    <text evidence="1">Belongs to the LysR transcriptional regulatory family.</text>
</comment>
<dbReference type="Pfam" id="PF03466">
    <property type="entry name" value="LysR_substrate"/>
    <property type="match status" value="1"/>
</dbReference>
<evidence type="ECO:0000259" key="5">
    <source>
        <dbReference type="PROSITE" id="PS50931"/>
    </source>
</evidence>
<dbReference type="RefSeq" id="WP_156719432.1">
    <property type="nucleotide sequence ID" value="NZ_CACRUF010000018.1"/>
</dbReference>
<dbReference type="GO" id="GO:0003700">
    <property type="term" value="F:DNA-binding transcription factor activity"/>
    <property type="evidence" value="ECO:0007669"/>
    <property type="project" value="InterPro"/>
</dbReference>
<feature type="domain" description="HTH lysR-type" evidence="5">
    <location>
        <begin position="1"/>
        <end position="58"/>
    </location>
</feature>
<dbReference type="SUPFAM" id="SSF46785">
    <property type="entry name" value="Winged helix' DNA-binding domain"/>
    <property type="match status" value="1"/>
</dbReference>
<keyword evidence="4" id="KW-0804">Transcription</keyword>